<evidence type="ECO:0000256" key="2">
    <source>
        <dbReference type="ARBA" id="ARBA00022468"/>
    </source>
</evidence>
<reference evidence="5" key="2">
    <citation type="submission" date="2025-09" db="UniProtKB">
        <authorList>
            <consortium name="Ensembl"/>
        </authorList>
    </citation>
    <scope>IDENTIFICATION</scope>
</reference>
<evidence type="ECO:0000259" key="4">
    <source>
        <dbReference type="PROSITE" id="PS50002"/>
    </source>
</evidence>
<dbReference type="Proteomes" id="UP000261520">
    <property type="component" value="Unplaced"/>
</dbReference>
<name>A0A3B4AVD8_9GOBI</name>
<dbReference type="PROSITE" id="PS50002">
    <property type="entry name" value="SH3"/>
    <property type="match status" value="1"/>
</dbReference>
<dbReference type="SUPFAM" id="SSF50044">
    <property type="entry name" value="SH3-domain"/>
    <property type="match status" value="1"/>
</dbReference>
<dbReference type="InterPro" id="IPR001452">
    <property type="entry name" value="SH3_domain"/>
</dbReference>
<feature type="domain" description="SH3" evidence="4">
    <location>
        <begin position="2"/>
        <end position="65"/>
    </location>
</feature>
<reference evidence="5" key="1">
    <citation type="submission" date="2025-08" db="UniProtKB">
        <authorList>
            <consortium name="Ensembl"/>
        </authorList>
    </citation>
    <scope>IDENTIFICATION</scope>
</reference>
<protein>
    <recommendedName>
        <fullName evidence="4">SH3 domain-containing protein</fullName>
    </recommendedName>
</protein>
<dbReference type="PANTHER" id="PTHR23176">
    <property type="entry name" value="RHO/RAC/CDC GTPASE-ACTIVATING PROTEIN"/>
    <property type="match status" value="1"/>
</dbReference>
<dbReference type="Gene3D" id="2.30.30.40">
    <property type="entry name" value="SH3 Domains"/>
    <property type="match status" value="1"/>
</dbReference>
<evidence type="ECO:0000313" key="5">
    <source>
        <dbReference type="Ensembl" id="ENSPMGP00000020685.1"/>
    </source>
</evidence>
<dbReference type="STRING" id="409849.ENSPMGP00000020685"/>
<dbReference type="AlphaFoldDB" id="A0A3B4AVD8"/>
<keyword evidence="1 3" id="KW-0728">SH3 domain</keyword>
<accession>A0A3B4AVD8</accession>
<dbReference type="InterPro" id="IPR050729">
    <property type="entry name" value="Rho-GAP"/>
</dbReference>
<sequence>MYSLGLVLVEFEYQYRGRDGDLIQIRPNERYELLTKTNAHWWQVRTKPGSKPFYIPAKYVRELPHVPDLSPALCLPIGQESTSPAPMHTSTAPVPVPVPVLSRSGCGQTGRTGEQRTECRPLAFLWIVTFPQRCPERPTGLQTWPTASECLPQGILGIVMPTSLVTNQSRWRCPDPHPLTPLPRKQPPNQDGWKHRCVQTSRAARTANTNRATFIRGAEDLYISGHRP</sequence>
<evidence type="ECO:0000256" key="3">
    <source>
        <dbReference type="PROSITE-ProRule" id="PRU00192"/>
    </source>
</evidence>
<proteinExistence type="predicted"/>
<dbReference type="PANTHER" id="PTHR23176:SF129">
    <property type="entry name" value="RHO GTPASE ACTIVATING PROTEIN AT 16F, ISOFORM E-RELATED"/>
    <property type="match status" value="1"/>
</dbReference>
<dbReference type="GO" id="GO:0005096">
    <property type="term" value="F:GTPase activator activity"/>
    <property type="evidence" value="ECO:0007669"/>
    <property type="project" value="UniProtKB-KW"/>
</dbReference>
<dbReference type="InterPro" id="IPR036028">
    <property type="entry name" value="SH3-like_dom_sf"/>
</dbReference>
<evidence type="ECO:0000256" key="1">
    <source>
        <dbReference type="ARBA" id="ARBA00022443"/>
    </source>
</evidence>
<evidence type="ECO:0000313" key="6">
    <source>
        <dbReference type="Proteomes" id="UP000261520"/>
    </source>
</evidence>
<dbReference type="GO" id="GO:0005737">
    <property type="term" value="C:cytoplasm"/>
    <property type="evidence" value="ECO:0007669"/>
    <property type="project" value="TreeGrafter"/>
</dbReference>
<keyword evidence="6" id="KW-1185">Reference proteome</keyword>
<organism evidence="5 6">
    <name type="scientific">Periophthalmus magnuspinnatus</name>
    <dbReference type="NCBI Taxonomy" id="409849"/>
    <lineage>
        <taxon>Eukaryota</taxon>
        <taxon>Metazoa</taxon>
        <taxon>Chordata</taxon>
        <taxon>Craniata</taxon>
        <taxon>Vertebrata</taxon>
        <taxon>Euteleostomi</taxon>
        <taxon>Actinopterygii</taxon>
        <taxon>Neopterygii</taxon>
        <taxon>Teleostei</taxon>
        <taxon>Neoteleostei</taxon>
        <taxon>Acanthomorphata</taxon>
        <taxon>Gobiaria</taxon>
        <taxon>Gobiiformes</taxon>
        <taxon>Gobioidei</taxon>
        <taxon>Gobiidae</taxon>
        <taxon>Oxudercinae</taxon>
        <taxon>Periophthalmus</taxon>
    </lineage>
</organism>
<keyword evidence="2" id="KW-0343">GTPase activation</keyword>
<dbReference type="Ensembl" id="ENSPMGT00000022049.1">
    <property type="protein sequence ID" value="ENSPMGP00000020685.1"/>
    <property type="gene ID" value="ENSPMGG00000016753.1"/>
</dbReference>
<dbReference type="Pfam" id="PF00018">
    <property type="entry name" value="SH3_1"/>
    <property type="match status" value="1"/>
</dbReference>